<dbReference type="EMBL" id="JAGINY010000001">
    <property type="protein sequence ID" value="MBP2331840.1"/>
    <property type="molecule type" value="Genomic_DNA"/>
</dbReference>
<reference evidence="6 7" key="1">
    <citation type="submission" date="2021-03" db="EMBL/GenBank/DDBJ databases">
        <title>Sequencing the genomes of 1000 actinobacteria strains.</title>
        <authorList>
            <person name="Klenk H.-P."/>
        </authorList>
    </citation>
    <scope>NUCLEOTIDE SEQUENCE [LARGE SCALE GENOMIC DNA]</scope>
    <source>
        <strain evidence="6 7">DSM 44506</strain>
    </source>
</reference>
<evidence type="ECO:0000256" key="5">
    <source>
        <dbReference type="SAM" id="MobiDB-lite"/>
    </source>
</evidence>
<dbReference type="Gene3D" id="3.40.50.10420">
    <property type="entry name" value="NagB/RpiA/CoA transferase-like"/>
    <property type="match status" value="1"/>
</dbReference>
<keyword evidence="2 4" id="KW-0547">Nucleotide-binding</keyword>
<keyword evidence="4" id="KW-0479">Metal-binding</keyword>
<organism evidence="6 7">
    <name type="scientific">Corynebacterium freneyi</name>
    <dbReference type="NCBI Taxonomy" id="134034"/>
    <lineage>
        <taxon>Bacteria</taxon>
        <taxon>Bacillati</taxon>
        <taxon>Actinomycetota</taxon>
        <taxon>Actinomycetes</taxon>
        <taxon>Mycobacteriales</taxon>
        <taxon>Corynebacteriaceae</taxon>
        <taxon>Corynebacterium</taxon>
    </lineage>
</organism>
<keyword evidence="6" id="KW-0436">Ligase</keyword>
<dbReference type="EC" id="6.3.3.2" evidence="4"/>
<comment type="caution">
    <text evidence="6">The sequence shown here is derived from an EMBL/GenBank/DDBJ whole genome shotgun (WGS) entry which is preliminary data.</text>
</comment>
<accession>A0ABS4U5B3</accession>
<evidence type="ECO:0000313" key="7">
    <source>
        <dbReference type="Proteomes" id="UP001519305"/>
    </source>
</evidence>
<dbReference type="InterPro" id="IPR024185">
    <property type="entry name" value="FTHF_cligase-like_sf"/>
</dbReference>
<gene>
    <name evidence="6" type="ORF">JOF33_000539</name>
</gene>
<comment type="similarity">
    <text evidence="1 4">Belongs to the 5-formyltetrahydrofolate cyclo-ligase family.</text>
</comment>
<proteinExistence type="inferred from homology"/>
<comment type="catalytic activity">
    <reaction evidence="4">
        <text>(6S)-5-formyl-5,6,7,8-tetrahydrofolate + ATP = (6R)-5,10-methenyltetrahydrofolate + ADP + phosphate</text>
        <dbReference type="Rhea" id="RHEA:10488"/>
        <dbReference type="ChEBI" id="CHEBI:30616"/>
        <dbReference type="ChEBI" id="CHEBI:43474"/>
        <dbReference type="ChEBI" id="CHEBI:57455"/>
        <dbReference type="ChEBI" id="CHEBI:57457"/>
        <dbReference type="ChEBI" id="CHEBI:456216"/>
        <dbReference type="EC" id="6.3.3.2"/>
    </reaction>
</comment>
<dbReference type="PANTHER" id="PTHR23407:SF1">
    <property type="entry name" value="5-FORMYLTETRAHYDROFOLATE CYCLO-LIGASE"/>
    <property type="match status" value="1"/>
</dbReference>
<dbReference type="SUPFAM" id="SSF100950">
    <property type="entry name" value="NagB/RpiA/CoA transferase-like"/>
    <property type="match status" value="1"/>
</dbReference>
<keyword evidence="7" id="KW-1185">Reference proteome</keyword>
<feature type="compositionally biased region" description="Basic and acidic residues" evidence="5">
    <location>
        <begin position="16"/>
        <end position="30"/>
    </location>
</feature>
<keyword evidence="3 4" id="KW-0067">ATP-binding</keyword>
<feature type="region of interest" description="Disordered" evidence="5">
    <location>
        <begin position="1"/>
        <end position="30"/>
    </location>
</feature>
<dbReference type="InterPro" id="IPR037171">
    <property type="entry name" value="NagB/RpiA_transferase-like"/>
</dbReference>
<comment type="cofactor">
    <cofactor evidence="4">
        <name>Mg(2+)</name>
        <dbReference type="ChEBI" id="CHEBI:18420"/>
    </cofactor>
</comment>
<dbReference type="PIRSF" id="PIRSF006806">
    <property type="entry name" value="FTHF_cligase"/>
    <property type="match status" value="1"/>
</dbReference>
<evidence type="ECO:0000256" key="3">
    <source>
        <dbReference type="ARBA" id="ARBA00022840"/>
    </source>
</evidence>
<dbReference type="Pfam" id="PF01812">
    <property type="entry name" value="5-FTHF_cyc-lig"/>
    <property type="match status" value="1"/>
</dbReference>
<evidence type="ECO:0000313" key="6">
    <source>
        <dbReference type="EMBL" id="MBP2331840.1"/>
    </source>
</evidence>
<evidence type="ECO:0000256" key="1">
    <source>
        <dbReference type="ARBA" id="ARBA00010638"/>
    </source>
</evidence>
<evidence type="ECO:0000256" key="2">
    <source>
        <dbReference type="ARBA" id="ARBA00022741"/>
    </source>
</evidence>
<sequence length="230" mass="23443">MGNVSDGASKSALRRSLLERRSVSDPVRRGRDDARLAARVTEWIASHTAGSTAPGPSASGSGTPVSASGGVITIAAHVPVDVEPGATSLAPDRLLDSLATIAGMPPVRLLLPVCPPGPPAALHWAEYSDGSTRGSLAPGKYGLPEPVGPRLGPEAIADAAVVIVPGVAADRTGMRMGRGAGYYDRSLAHATGAVAVILHPNEVVDAVPHDVHDLPVDAVITADELILPRP</sequence>
<keyword evidence="4" id="KW-0460">Magnesium</keyword>
<dbReference type="GO" id="GO:0030272">
    <property type="term" value="F:5-formyltetrahydrofolate cyclo-ligase activity"/>
    <property type="evidence" value="ECO:0007669"/>
    <property type="project" value="UniProtKB-EC"/>
</dbReference>
<dbReference type="NCBIfam" id="TIGR02727">
    <property type="entry name" value="MTHFS_bact"/>
    <property type="match status" value="1"/>
</dbReference>
<dbReference type="RefSeq" id="WP_209652087.1">
    <property type="nucleotide sequence ID" value="NZ_CP047357.1"/>
</dbReference>
<dbReference type="Proteomes" id="UP001519305">
    <property type="component" value="Unassembled WGS sequence"/>
</dbReference>
<evidence type="ECO:0000256" key="4">
    <source>
        <dbReference type="RuleBase" id="RU361279"/>
    </source>
</evidence>
<protein>
    <recommendedName>
        <fullName evidence="4">5-formyltetrahydrofolate cyclo-ligase</fullName>
        <ecNumber evidence="4">6.3.3.2</ecNumber>
    </recommendedName>
</protein>
<dbReference type="PANTHER" id="PTHR23407">
    <property type="entry name" value="ATPASE INHIBITOR/5-FORMYLTETRAHYDROFOLATE CYCLO-LIGASE"/>
    <property type="match status" value="1"/>
</dbReference>
<name>A0ABS4U5B3_9CORY</name>
<dbReference type="InterPro" id="IPR002698">
    <property type="entry name" value="FTHF_cligase"/>
</dbReference>